<dbReference type="HOGENOM" id="CLU_2773201_0_0_11"/>
<feature type="region of interest" description="Disordered" evidence="1">
    <location>
        <begin position="1"/>
        <end position="69"/>
    </location>
</feature>
<evidence type="ECO:0000313" key="3">
    <source>
        <dbReference type="Proteomes" id="UP000008710"/>
    </source>
</evidence>
<gene>
    <name evidence="2" type="ordered locus">RHA1_ro06174</name>
</gene>
<name>Q0S3D5_RHOJR</name>
<reference evidence="3" key="1">
    <citation type="journal article" date="2006" name="Proc. Natl. Acad. Sci. U.S.A.">
        <title>The complete genome of Rhodococcus sp. RHA1 provides insights into a catabolic powerhouse.</title>
        <authorList>
            <person name="McLeod M.P."/>
            <person name="Warren R.L."/>
            <person name="Hsiao W.W.L."/>
            <person name="Araki N."/>
            <person name="Myhre M."/>
            <person name="Fernandes C."/>
            <person name="Miyazawa D."/>
            <person name="Wong W."/>
            <person name="Lillquist A.L."/>
            <person name="Wang D."/>
            <person name="Dosanjh M."/>
            <person name="Hara H."/>
            <person name="Petrescu A."/>
            <person name="Morin R.D."/>
            <person name="Yang G."/>
            <person name="Stott J.M."/>
            <person name="Schein J.E."/>
            <person name="Shin H."/>
            <person name="Smailus D."/>
            <person name="Siddiqui A.S."/>
            <person name="Marra M.A."/>
            <person name="Jones S.J.M."/>
            <person name="Holt R."/>
            <person name="Brinkman F.S.L."/>
            <person name="Miyauchi K."/>
            <person name="Fukuda M."/>
            <person name="Davies J.E."/>
            <person name="Mohn W.W."/>
            <person name="Eltis L.D."/>
        </authorList>
    </citation>
    <scope>NUCLEOTIDE SEQUENCE [LARGE SCALE GENOMIC DNA]</scope>
    <source>
        <strain evidence="3">RHA1</strain>
    </source>
</reference>
<dbReference type="KEGG" id="rha:RHA1_ro06174"/>
<evidence type="ECO:0000256" key="1">
    <source>
        <dbReference type="SAM" id="MobiDB-lite"/>
    </source>
</evidence>
<accession>Q0S3D5</accession>
<dbReference type="EMBL" id="CP000431">
    <property type="protein sequence ID" value="ABG97951.1"/>
    <property type="molecule type" value="Genomic_DNA"/>
</dbReference>
<protein>
    <submittedName>
        <fullName evidence="2">Uncharacterized protein</fullName>
    </submittedName>
</protein>
<proteinExistence type="predicted"/>
<organism evidence="2 3">
    <name type="scientific">Rhodococcus jostii (strain RHA1)</name>
    <dbReference type="NCBI Taxonomy" id="101510"/>
    <lineage>
        <taxon>Bacteria</taxon>
        <taxon>Bacillati</taxon>
        <taxon>Actinomycetota</taxon>
        <taxon>Actinomycetes</taxon>
        <taxon>Mycobacteriales</taxon>
        <taxon>Nocardiaceae</taxon>
        <taxon>Rhodococcus</taxon>
    </lineage>
</organism>
<sequence>MARVHDCPSRFSSRPLSCDVPSADSPSSSRGSPSSSPRSSVFRSSSLPVRAETVSSINGQRIEPRSARP</sequence>
<dbReference type="AlphaFoldDB" id="Q0S3D5"/>
<dbReference type="Proteomes" id="UP000008710">
    <property type="component" value="Chromosome"/>
</dbReference>
<feature type="compositionally biased region" description="Low complexity" evidence="1">
    <location>
        <begin position="20"/>
        <end position="50"/>
    </location>
</feature>
<evidence type="ECO:0000313" key="2">
    <source>
        <dbReference type="EMBL" id="ABG97951.1"/>
    </source>
</evidence>